<feature type="region of interest" description="Disordered" evidence="1">
    <location>
        <begin position="392"/>
        <end position="411"/>
    </location>
</feature>
<protein>
    <submittedName>
        <fullName evidence="2">Serine/arginine repetitive matrix protein 2, putative</fullName>
    </submittedName>
</protein>
<evidence type="ECO:0000313" key="3">
    <source>
        <dbReference type="Proteomes" id="UP001497744"/>
    </source>
</evidence>
<comment type="caution">
    <text evidence="2">The sequence shown here is derived from an EMBL/GenBank/DDBJ whole genome shotgun (WGS) entry which is preliminary data.</text>
</comment>
<feature type="compositionally biased region" description="Low complexity" evidence="1">
    <location>
        <begin position="99"/>
        <end position="110"/>
    </location>
</feature>
<feature type="compositionally biased region" description="Basic residues" evidence="1">
    <location>
        <begin position="401"/>
        <end position="411"/>
    </location>
</feature>
<name>A0AAV4LSX8_BABCB</name>
<organism evidence="2 3">
    <name type="scientific">Babesia caballi</name>
    <dbReference type="NCBI Taxonomy" id="5871"/>
    <lineage>
        <taxon>Eukaryota</taxon>
        <taxon>Sar</taxon>
        <taxon>Alveolata</taxon>
        <taxon>Apicomplexa</taxon>
        <taxon>Aconoidasida</taxon>
        <taxon>Piroplasmida</taxon>
        <taxon>Babesiidae</taxon>
        <taxon>Babesia</taxon>
    </lineage>
</organism>
<dbReference type="RefSeq" id="XP_067714954.1">
    <property type="nucleotide sequence ID" value="XM_067858853.1"/>
</dbReference>
<evidence type="ECO:0000313" key="2">
    <source>
        <dbReference type="EMBL" id="GIX62885.1"/>
    </source>
</evidence>
<dbReference type="Proteomes" id="UP001497744">
    <property type="component" value="Unassembled WGS sequence"/>
</dbReference>
<feature type="region of interest" description="Disordered" evidence="1">
    <location>
        <begin position="81"/>
        <end position="110"/>
    </location>
</feature>
<proteinExistence type="predicted"/>
<dbReference type="EMBL" id="BPLF01000002">
    <property type="protein sequence ID" value="GIX62885.1"/>
    <property type="molecule type" value="Genomic_DNA"/>
</dbReference>
<evidence type="ECO:0000256" key="1">
    <source>
        <dbReference type="SAM" id="MobiDB-lite"/>
    </source>
</evidence>
<keyword evidence="3" id="KW-1185">Reference proteome</keyword>
<gene>
    <name evidence="2" type="ORF">BcabD6B2_23200</name>
</gene>
<sequence>MVLEQSDSGADRRPPFELLPPYCDTHLAEPAGWNSVCSGTADTAAFRPGGTHDSNGNVFSDSLTPVCKYRAGHSGIRPALARSRTSESLPPADSPAPPASTAAARAARAAPVTRQWARGGLQTWTGAQCGVSAVQNSAPGLQEPHRVVERRQRLGGARLHRALAPLVQRGCVKGPRQPQENAIKGAEPAQLVVLRVVADGLDAHGAEQPVGHVLPQVLHALLVRRAMGVGADQHRSLGLALHRFTRPVDHRHHLQRAAPLPRDARQRLRRREHEPGEYQAVPCALREHVEHPVARRGPEAVAGVAYSEVHVVRAVRRGRHEAVGVEHRLLRIQRQVGGVGALGRRGVEGGLVVAEGQVSLAVVHASLEFLRRDFRRRALFVLQLVRNLREERRDDCDGGRRPSKPAGHRRPSLAVQVGVVALKGRGAS</sequence>
<dbReference type="GeneID" id="94194366"/>
<dbReference type="AlphaFoldDB" id="A0AAV4LSX8"/>
<accession>A0AAV4LSX8</accession>
<reference evidence="2 3" key="1">
    <citation type="submission" date="2021-06" db="EMBL/GenBank/DDBJ databases">
        <title>Genome sequence of Babesia caballi.</title>
        <authorList>
            <person name="Yamagishi J."/>
            <person name="Kidaka T."/>
            <person name="Ochi A."/>
        </authorList>
    </citation>
    <scope>NUCLEOTIDE SEQUENCE [LARGE SCALE GENOMIC DNA]</scope>
    <source>
        <strain evidence="2">USDA-D6B2</strain>
    </source>
</reference>